<dbReference type="EMBL" id="KQ254654">
    <property type="protein sequence ID" value="KNC69513.1"/>
    <property type="molecule type" value="Genomic_DNA"/>
</dbReference>
<evidence type="ECO:0000313" key="2">
    <source>
        <dbReference type="Proteomes" id="UP000054560"/>
    </source>
</evidence>
<keyword evidence="2" id="KW-1185">Reference proteome</keyword>
<proteinExistence type="predicted"/>
<dbReference type="GeneID" id="25918480"/>
<organism evidence="1 2">
    <name type="scientific">Sphaeroforma arctica JP610</name>
    <dbReference type="NCBI Taxonomy" id="667725"/>
    <lineage>
        <taxon>Eukaryota</taxon>
        <taxon>Ichthyosporea</taxon>
        <taxon>Ichthyophonida</taxon>
        <taxon>Sphaeroforma</taxon>
    </lineage>
</organism>
<protein>
    <submittedName>
        <fullName evidence="1">Uncharacterized protein</fullName>
    </submittedName>
</protein>
<dbReference type="AlphaFoldDB" id="A0A0L0F047"/>
<evidence type="ECO:0000313" key="1">
    <source>
        <dbReference type="EMBL" id="KNC69513.1"/>
    </source>
</evidence>
<reference evidence="1 2" key="1">
    <citation type="submission" date="2011-02" db="EMBL/GenBank/DDBJ databases">
        <title>The Genome Sequence of Sphaeroforma arctica JP610.</title>
        <authorList>
            <consortium name="The Broad Institute Genome Sequencing Platform"/>
            <person name="Russ C."/>
            <person name="Cuomo C."/>
            <person name="Young S.K."/>
            <person name="Zeng Q."/>
            <person name="Gargeya S."/>
            <person name="Alvarado L."/>
            <person name="Berlin A."/>
            <person name="Chapman S.B."/>
            <person name="Chen Z."/>
            <person name="Freedman E."/>
            <person name="Gellesch M."/>
            <person name="Goldberg J."/>
            <person name="Griggs A."/>
            <person name="Gujja S."/>
            <person name="Heilman E."/>
            <person name="Heiman D."/>
            <person name="Howarth C."/>
            <person name="Mehta T."/>
            <person name="Neiman D."/>
            <person name="Pearson M."/>
            <person name="Roberts A."/>
            <person name="Saif S."/>
            <person name="Shea T."/>
            <person name="Shenoy N."/>
            <person name="Sisk P."/>
            <person name="Stolte C."/>
            <person name="Sykes S."/>
            <person name="White J."/>
            <person name="Yandava C."/>
            <person name="Burger G."/>
            <person name="Gray M.W."/>
            <person name="Holland P.W.H."/>
            <person name="King N."/>
            <person name="Lang F.B.F."/>
            <person name="Roger A.J."/>
            <person name="Ruiz-Trillo I."/>
            <person name="Haas B."/>
            <person name="Nusbaum C."/>
            <person name="Birren B."/>
        </authorList>
    </citation>
    <scope>NUCLEOTIDE SEQUENCE [LARGE SCALE GENOMIC DNA]</scope>
    <source>
        <strain evidence="1 2">JP610</strain>
    </source>
</reference>
<dbReference type="Proteomes" id="UP000054560">
    <property type="component" value="Unassembled WGS sequence"/>
</dbReference>
<name>A0A0L0F047_9EUKA</name>
<accession>A0A0L0F047</accession>
<dbReference type="RefSeq" id="XP_014143415.1">
    <property type="nucleotide sequence ID" value="XM_014287940.1"/>
</dbReference>
<gene>
    <name evidence="1" type="ORF">SARC_17976</name>
</gene>
<sequence length="68" mass="7306">VMHVLSNLGLMDTSSHEVLRGIAEDGGLTWDAFLTDLAQQSGYGDVDDWLHSVGMQGLGEGDNSWAQT</sequence>
<feature type="non-terminal residue" evidence="1">
    <location>
        <position position="1"/>
    </location>
</feature>